<reference evidence="5" key="1">
    <citation type="journal article" date="2017" name="Nature">
        <title>The genome of Chenopodium quinoa.</title>
        <authorList>
            <person name="Jarvis D.E."/>
            <person name="Ho Y.S."/>
            <person name="Lightfoot D.J."/>
            <person name="Schmoeckel S.M."/>
            <person name="Li B."/>
            <person name="Borm T.J.A."/>
            <person name="Ohyanagi H."/>
            <person name="Mineta K."/>
            <person name="Michell C.T."/>
            <person name="Saber N."/>
            <person name="Kharbatia N.M."/>
            <person name="Rupper R.R."/>
            <person name="Sharp A.R."/>
            <person name="Dally N."/>
            <person name="Boughton B.A."/>
            <person name="Woo Y.H."/>
            <person name="Gao G."/>
            <person name="Schijlen E.G.W.M."/>
            <person name="Guo X."/>
            <person name="Momin A.A."/>
            <person name="Negrao S."/>
            <person name="Al-Babili S."/>
            <person name="Gehring C."/>
            <person name="Roessner U."/>
            <person name="Jung C."/>
            <person name="Murphy K."/>
            <person name="Arold S.T."/>
            <person name="Gojobori T."/>
            <person name="van der Linden C.G."/>
            <person name="van Loo E.N."/>
            <person name="Jellen E.N."/>
            <person name="Maughan P.J."/>
            <person name="Tester M."/>
        </authorList>
    </citation>
    <scope>NUCLEOTIDE SEQUENCE [LARGE SCALE GENOMIC DNA]</scope>
    <source>
        <strain evidence="5">cv. PI 614886</strain>
    </source>
</reference>
<dbReference type="FunFam" id="3.40.50.2000:FF:000056">
    <property type="entry name" value="Glycosyltransferase"/>
    <property type="match status" value="1"/>
</dbReference>
<keyword evidence="3" id="KW-0328">Glycosyltransferase</keyword>
<dbReference type="InterPro" id="IPR035595">
    <property type="entry name" value="UDP_glycos_trans_CS"/>
</dbReference>
<keyword evidence="6" id="KW-1185">Reference proteome</keyword>
<dbReference type="Gramene" id="AUR62003240-RA">
    <property type="protein sequence ID" value="AUR62003240-RA:cds"/>
    <property type="gene ID" value="AUR62003240"/>
</dbReference>
<name>A0A803KW32_CHEQI</name>
<evidence type="ECO:0000313" key="5">
    <source>
        <dbReference type="EnsemblPlants" id="AUR62003240-RA:cds"/>
    </source>
</evidence>
<evidence type="ECO:0000256" key="1">
    <source>
        <dbReference type="ARBA" id="ARBA00009995"/>
    </source>
</evidence>
<dbReference type="Pfam" id="PF00201">
    <property type="entry name" value="UDPGT"/>
    <property type="match status" value="1"/>
</dbReference>
<dbReference type="PANTHER" id="PTHR48048">
    <property type="entry name" value="GLYCOSYLTRANSFERASE"/>
    <property type="match status" value="1"/>
</dbReference>
<reference evidence="5" key="2">
    <citation type="submission" date="2021-03" db="UniProtKB">
        <authorList>
            <consortium name="EnsemblPlants"/>
        </authorList>
    </citation>
    <scope>IDENTIFICATION</scope>
</reference>
<dbReference type="EnsemblPlants" id="AUR62003240-RA">
    <property type="protein sequence ID" value="AUR62003240-RA:cds"/>
    <property type="gene ID" value="AUR62003240"/>
</dbReference>
<sequence>MSETKLIVMVPTPAMGHLPSSVEFAKLLVQRDQRISILLVILHSPIFNTSKAIDAYVESQSLETDPNRITFLTFPPVAVPNNDPLSSNFFSTVIELQKQLVKKAVEDQGMKPTAFVIDMIVFLHAQSLYDDEGVDIIFTGFVDSNAEIDVPEFKNRVPVKALPWFGSVDKDSESHKLVIDMPRMFRQSKGILINTFMELESYVIRVLIDQSKSKSKVPSIYPVGPILSLDGRSQHEVQDQDLIMEWLDEQPLSSVVFLCFGSMGGFDVDQVTEIANGLDRSGFRFLWSLPQSAPKVNLGSSMENYNLFEALPEGFVDRMAHRGKIIKWAPQVQILAHRAIGGFVTHCGWNSILESLWFGVPMATWPMCADQQLNAFELVKELGLGVEFSINYRLNFMIGKGNYLVTAEEVENGVKRLMNMDEEIRDKLREISDLSRKALKDGGSSNYELIRFIEDFLHN</sequence>
<dbReference type="PANTHER" id="PTHR48048:SF45">
    <property type="entry name" value="GLYCOSYLTRANSFERASE"/>
    <property type="match status" value="1"/>
</dbReference>
<dbReference type="CDD" id="cd03784">
    <property type="entry name" value="GT1_Gtf-like"/>
    <property type="match status" value="1"/>
</dbReference>
<organism evidence="5 6">
    <name type="scientific">Chenopodium quinoa</name>
    <name type="common">Quinoa</name>
    <dbReference type="NCBI Taxonomy" id="63459"/>
    <lineage>
        <taxon>Eukaryota</taxon>
        <taxon>Viridiplantae</taxon>
        <taxon>Streptophyta</taxon>
        <taxon>Embryophyta</taxon>
        <taxon>Tracheophyta</taxon>
        <taxon>Spermatophyta</taxon>
        <taxon>Magnoliopsida</taxon>
        <taxon>eudicotyledons</taxon>
        <taxon>Gunneridae</taxon>
        <taxon>Pentapetalae</taxon>
        <taxon>Caryophyllales</taxon>
        <taxon>Chenopodiaceae</taxon>
        <taxon>Chenopodioideae</taxon>
        <taxon>Atripliceae</taxon>
        <taxon>Chenopodium</taxon>
    </lineage>
</organism>
<keyword evidence="2 3" id="KW-0808">Transferase</keyword>
<dbReference type="OMA" id="QDLIMEW"/>
<dbReference type="EC" id="2.4.1.-" evidence="4"/>
<dbReference type="InterPro" id="IPR002213">
    <property type="entry name" value="UDP_glucos_trans"/>
</dbReference>
<dbReference type="Proteomes" id="UP000596660">
    <property type="component" value="Unplaced"/>
</dbReference>
<dbReference type="AlphaFoldDB" id="A0A803KW32"/>
<accession>A0A803KW32</accession>
<dbReference type="Gene3D" id="3.40.50.2000">
    <property type="entry name" value="Glycogen Phosphorylase B"/>
    <property type="match status" value="3"/>
</dbReference>
<proteinExistence type="inferred from homology"/>
<dbReference type="PROSITE" id="PS00375">
    <property type="entry name" value="UDPGT"/>
    <property type="match status" value="1"/>
</dbReference>
<comment type="similarity">
    <text evidence="1 3">Belongs to the UDP-glycosyltransferase family.</text>
</comment>
<evidence type="ECO:0000313" key="6">
    <source>
        <dbReference type="Proteomes" id="UP000596660"/>
    </source>
</evidence>
<protein>
    <recommendedName>
        <fullName evidence="4">Glycosyltransferase</fullName>
        <ecNumber evidence="4">2.4.1.-</ecNumber>
    </recommendedName>
</protein>
<evidence type="ECO:0000256" key="3">
    <source>
        <dbReference type="RuleBase" id="RU003718"/>
    </source>
</evidence>
<evidence type="ECO:0000256" key="4">
    <source>
        <dbReference type="RuleBase" id="RU362057"/>
    </source>
</evidence>
<dbReference type="GO" id="GO:0035251">
    <property type="term" value="F:UDP-glucosyltransferase activity"/>
    <property type="evidence" value="ECO:0007669"/>
    <property type="project" value="InterPro"/>
</dbReference>
<dbReference type="SMR" id="A0A803KW32"/>
<dbReference type="SUPFAM" id="SSF53756">
    <property type="entry name" value="UDP-Glycosyltransferase/glycogen phosphorylase"/>
    <property type="match status" value="1"/>
</dbReference>
<evidence type="ECO:0000256" key="2">
    <source>
        <dbReference type="ARBA" id="ARBA00022679"/>
    </source>
</evidence>
<dbReference type="InterPro" id="IPR050481">
    <property type="entry name" value="UDP-glycosyltransf_plant"/>
</dbReference>